<dbReference type="PROSITE" id="PS51318">
    <property type="entry name" value="TAT"/>
    <property type="match status" value="1"/>
</dbReference>
<dbReference type="InterPro" id="IPR042100">
    <property type="entry name" value="Bug_dom1"/>
</dbReference>
<feature type="chain" id="PRO_5026766305" evidence="2">
    <location>
        <begin position="29"/>
        <end position="329"/>
    </location>
</feature>
<dbReference type="AlphaFoldDB" id="A0A6M1LSD0"/>
<organism evidence="3 4">
    <name type="scientific">Falsiroseomonas algicola</name>
    <dbReference type="NCBI Taxonomy" id="2716930"/>
    <lineage>
        <taxon>Bacteria</taxon>
        <taxon>Pseudomonadati</taxon>
        <taxon>Pseudomonadota</taxon>
        <taxon>Alphaproteobacteria</taxon>
        <taxon>Acetobacterales</taxon>
        <taxon>Roseomonadaceae</taxon>
        <taxon>Falsiroseomonas</taxon>
    </lineage>
</organism>
<dbReference type="RefSeq" id="WP_164697248.1">
    <property type="nucleotide sequence ID" value="NZ_JAAIKB010000014.1"/>
</dbReference>
<dbReference type="PANTHER" id="PTHR42928:SF5">
    <property type="entry name" value="BLR1237 PROTEIN"/>
    <property type="match status" value="1"/>
</dbReference>
<dbReference type="PIRSF" id="PIRSF017082">
    <property type="entry name" value="YflP"/>
    <property type="match status" value="1"/>
</dbReference>
<gene>
    <name evidence="3" type="ORF">G3576_25175</name>
</gene>
<dbReference type="Pfam" id="PF03401">
    <property type="entry name" value="TctC"/>
    <property type="match status" value="1"/>
</dbReference>
<dbReference type="InterPro" id="IPR006311">
    <property type="entry name" value="TAT_signal"/>
</dbReference>
<dbReference type="Gene3D" id="3.40.190.150">
    <property type="entry name" value="Bordetella uptake gene, domain 1"/>
    <property type="match status" value="1"/>
</dbReference>
<keyword evidence="2" id="KW-0732">Signal</keyword>
<protein>
    <submittedName>
        <fullName evidence="3">Tripartite tricarboxylate transporter substrate binding protein</fullName>
    </submittedName>
</protein>
<evidence type="ECO:0000313" key="3">
    <source>
        <dbReference type="EMBL" id="NGM23330.1"/>
    </source>
</evidence>
<comment type="similarity">
    <text evidence="1">Belongs to the UPF0065 (bug) family.</text>
</comment>
<feature type="signal peptide" evidence="2">
    <location>
        <begin position="1"/>
        <end position="28"/>
    </location>
</feature>
<dbReference type="EMBL" id="JAAIKB010000014">
    <property type="protein sequence ID" value="NGM23330.1"/>
    <property type="molecule type" value="Genomic_DNA"/>
</dbReference>
<keyword evidence="4" id="KW-1185">Reference proteome</keyword>
<comment type="caution">
    <text evidence="3">The sequence shown here is derived from an EMBL/GenBank/DDBJ whole genome shotgun (WGS) entry which is preliminary data.</text>
</comment>
<dbReference type="PANTHER" id="PTHR42928">
    <property type="entry name" value="TRICARBOXYLATE-BINDING PROTEIN"/>
    <property type="match status" value="1"/>
</dbReference>
<accession>A0A6M1LSD0</accession>
<dbReference type="InterPro" id="IPR005064">
    <property type="entry name" value="BUG"/>
</dbReference>
<dbReference type="Gene3D" id="3.40.190.10">
    <property type="entry name" value="Periplasmic binding protein-like II"/>
    <property type="match status" value="1"/>
</dbReference>
<evidence type="ECO:0000256" key="1">
    <source>
        <dbReference type="ARBA" id="ARBA00006987"/>
    </source>
</evidence>
<reference evidence="3 4" key="1">
    <citation type="submission" date="2020-03" db="EMBL/GenBank/DDBJ databases">
        <title>Roseomonas stagni sp. nov., isolated from pond water in Japan.</title>
        <authorList>
            <person name="Furuhata K."/>
            <person name="Miyamoto H."/>
            <person name="Goto K."/>
        </authorList>
    </citation>
    <scope>NUCLEOTIDE SEQUENCE [LARGE SCALE GENOMIC DNA]</scope>
    <source>
        <strain evidence="3 4">PeD5</strain>
    </source>
</reference>
<evidence type="ECO:0000256" key="2">
    <source>
        <dbReference type="SAM" id="SignalP"/>
    </source>
</evidence>
<evidence type="ECO:0000313" key="4">
    <source>
        <dbReference type="Proteomes" id="UP000475385"/>
    </source>
</evidence>
<proteinExistence type="inferred from homology"/>
<name>A0A6M1LSD0_9PROT</name>
<dbReference type="Proteomes" id="UP000475385">
    <property type="component" value="Unassembled WGS sequence"/>
</dbReference>
<dbReference type="SUPFAM" id="SSF53850">
    <property type="entry name" value="Periplasmic binding protein-like II"/>
    <property type="match status" value="1"/>
</dbReference>
<sequence>MTDTHRTLLPRRALLGAGAALLAAPALAQAPWPNRPIRLIVPFGPGGSTDVLARLLTEQMAPRLGQPFVLENRPGAGATLGTGVVADAAPDGYTVLLSAISAFSVGSTLYRGRITWDPVRSFAHVGMIQSGYYALMANNNAPYANPADLAAAARARPGIAYATSGVGSLPHLFMLRFCQVANIEMQHIPYRGGAQAVNDVVAGVVPVTLDGIASSVGLMRNGQIKGIGITGPTRQPLFPDMPTFVEHGFPGLVAEGWAGMAMPAATPKPIQERFAAVLKEVLELPQIIERYRQLAIDPGNRFGDAAQAFVAQEVETWRPLVIASGATVD</sequence>